<dbReference type="InterPro" id="IPR050111">
    <property type="entry name" value="C-type_lectin/snaclec_domain"/>
</dbReference>
<evidence type="ECO:0000313" key="2">
    <source>
        <dbReference type="EMBL" id="ODA36810.1"/>
    </source>
</evidence>
<protein>
    <recommendedName>
        <fullName evidence="1">C-type lectin domain-containing protein</fullName>
    </recommendedName>
</protein>
<dbReference type="PANTHER" id="PTHR22803">
    <property type="entry name" value="MANNOSE, PHOSPHOLIPASE, LECTIN RECEPTOR RELATED"/>
    <property type="match status" value="1"/>
</dbReference>
<sequence>MNTKHLLITIALISLLYGSAQLKPGPAGTDVSIESADATYRAAILSILERKRDAIEEADLKLLSVYEARLAIHKQDGNTEKAIAMRDAANRLTNLLASKPHWGSLPRPENQWKFREHSYAIIEEKKDWHEAKRICERMGGYLAIISDNEEFTFIARQLPPKSEGFLLGATDEAREGEWRWVDGSLVQIDFRKEFDNSYGIEHYLKMNAKGSLVDTTSRRSHFLCEWND</sequence>
<dbReference type="STRING" id="1841610.A6X21_01690"/>
<organism evidence="2 3">
    <name type="scientific">Planctopirus hydrillae</name>
    <dbReference type="NCBI Taxonomy" id="1841610"/>
    <lineage>
        <taxon>Bacteria</taxon>
        <taxon>Pseudomonadati</taxon>
        <taxon>Planctomycetota</taxon>
        <taxon>Planctomycetia</taxon>
        <taxon>Planctomycetales</taxon>
        <taxon>Planctomycetaceae</taxon>
        <taxon>Planctopirus</taxon>
    </lineage>
</organism>
<dbReference type="RefSeq" id="WP_165603631.1">
    <property type="nucleotide sequence ID" value="NZ_LYDR01000001.1"/>
</dbReference>
<evidence type="ECO:0000259" key="1">
    <source>
        <dbReference type="PROSITE" id="PS50041"/>
    </source>
</evidence>
<dbReference type="InterPro" id="IPR001304">
    <property type="entry name" value="C-type_lectin-like"/>
</dbReference>
<dbReference type="Gene3D" id="3.10.100.10">
    <property type="entry name" value="Mannose-Binding Protein A, subunit A"/>
    <property type="match status" value="1"/>
</dbReference>
<dbReference type="InterPro" id="IPR016186">
    <property type="entry name" value="C-type_lectin-like/link_sf"/>
</dbReference>
<name>A0A1C3EU50_9PLAN</name>
<dbReference type="PROSITE" id="PS50041">
    <property type="entry name" value="C_TYPE_LECTIN_2"/>
    <property type="match status" value="1"/>
</dbReference>
<dbReference type="SUPFAM" id="SSF56436">
    <property type="entry name" value="C-type lectin-like"/>
    <property type="match status" value="1"/>
</dbReference>
<dbReference type="SMART" id="SM00034">
    <property type="entry name" value="CLECT"/>
    <property type="match status" value="1"/>
</dbReference>
<feature type="domain" description="C-type lectin" evidence="1">
    <location>
        <begin position="114"/>
        <end position="228"/>
    </location>
</feature>
<evidence type="ECO:0000313" key="3">
    <source>
        <dbReference type="Proteomes" id="UP000094828"/>
    </source>
</evidence>
<accession>A0A1C3EU50</accession>
<dbReference type="Pfam" id="PF00059">
    <property type="entry name" value="Lectin_C"/>
    <property type="match status" value="1"/>
</dbReference>
<dbReference type="EMBL" id="LYDR01000001">
    <property type="protein sequence ID" value="ODA36810.1"/>
    <property type="molecule type" value="Genomic_DNA"/>
</dbReference>
<dbReference type="Proteomes" id="UP000094828">
    <property type="component" value="Unassembled WGS sequence"/>
</dbReference>
<dbReference type="AlphaFoldDB" id="A0A1C3EU50"/>
<reference evidence="2 3" key="1">
    <citation type="submission" date="2016-05" db="EMBL/GenBank/DDBJ databases">
        <title>Genomic and physiological characterization of Planctopirus sp. isolated from fresh water lake.</title>
        <authorList>
            <person name="Subhash Y."/>
            <person name="Ramana C."/>
        </authorList>
    </citation>
    <scope>NUCLEOTIDE SEQUENCE [LARGE SCALE GENOMIC DNA]</scope>
    <source>
        <strain evidence="2 3">JC280</strain>
    </source>
</reference>
<dbReference type="InterPro" id="IPR016187">
    <property type="entry name" value="CTDL_fold"/>
</dbReference>
<keyword evidence="3" id="KW-1185">Reference proteome</keyword>
<gene>
    <name evidence="2" type="ORF">A6X21_01690</name>
</gene>
<proteinExistence type="predicted"/>
<comment type="caution">
    <text evidence="2">The sequence shown here is derived from an EMBL/GenBank/DDBJ whole genome shotgun (WGS) entry which is preliminary data.</text>
</comment>
<dbReference type="CDD" id="cd00037">
    <property type="entry name" value="CLECT"/>
    <property type="match status" value="1"/>
</dbReference>